<dbReference type="InterPro" id="IPR010856">
    <property type="entry name" value="Gig2-like"/>
</dbReference>
<dbReference type="Proteomes" id="UP000235786">
    <property type="component" value="Unassembled WGS sequence"/>
</dbReference>
<dbReference type="PANTHER" id="PTHR30613">
    <property type="entry name" value="UNCHARACTERIZED PROTEIN YBIU-RELATED"/>
    <property type="match status" value="1"/>
</dbReference>
<dbReference type="OrthoDB" id="8249012at2759"/>
<dbReference type="STRING" id="1149755.A0A2J6QST5"/>
<organism evidence="1 2">
    <name type="scientific">Hyaloscypha variabilis (strain UAMH 11265 / GT02V1 / F)</name>
    <name type="common">Meliniomyces variabilis</name>
    <dbReference type="NCBI Taxonomy" id="1149755"/>
    <lineage>
        <taxon>Eukaryota</taxon>
        <taxon>Fungi</taxon>
        <taxon>Dikarya</taxon>
        <taxon>Ascomycota</taxon>
        <taxon>Pezizomycotina</taxon>
        <taxon>Leotiomycetes</taxon>
        <taxon>Helotiales</taxon>
        <taxon>Hyaloscyphaceae</taxon>
        <taxon>Hyaloscypha</taxon>
        <taxon>Hyaloscypha variabilis</taxon>
    </lineage>
</organism>
<evidence type="ECO:0000313" key="1">
    <source>
        <dbReference type="EMBL" id="PMD29325.1"/>
    </source>
</evidence>
<protein>
    <submittedName>
        <fullName evidence="1">DUF1479-domain-containing protein</fullName>
    </submittedName>
</protein>
<accession>A0A2J6QST5</accession>
<keyword evidence="2" id="KW-1185">Reference proteome</keyword>
<proteinExistence type="predicted"/>
<sequence>MPYITKAWPPWPQFVESKGELRAGNARYKQEIIDKYGADGIRQSWLKTCKALNALTAEIAAKGSAIIPVLTLDEILNTSEESKEELKDVGCFVVRDVVPRPEATAWFQSLKQYVADNKDEITGWPLETPIILDIFHSPSQQAARSHANVLKMTRELNSFWHDESGVTSPEQLSYADGVRIRTPGIALADSYNIDAGSLARWADPSYRSVYSSIWSGEPEKHDPYNLGLRKEANPKLFPGPAHSSILRTFQGWLALTEAGPGDGSLMVYPNVKVVIAYVLLRPFFAPPEKEADLLDAEKWSLDLESNWYPGTFSDDSQLLSPESHPHLRLEECLVSIPKMYPGDTMFWHTDMCHAVEIDHNGAIDASVIYIGAAPTTHMNLLYIKDQWARFKNGMPPADFEHGKDESTFKGYVGEEGIFGGEAGKKAAGAI</sequence>
<dbReference type="Pfam" id="PF07350">
    <property type="entry name" value="Gig2-like"/>
    <property type="match status" value="1"/>
</dbReference>
<dbReference type="EMBL" id="KZ613975">
    <property type="protein sequence ID" value="PMD29325.1"/>
    <property type="molecule type" value="Genomic_DNA"/>
</dbReference>
<evidence type="ECO:0000313" key="2">
    <source>
        <dbReference type="Proteomes" id="UP000235786"/>
    </source>
</evidence>
<dbReference type="SUPFAM" id="SSF51197">
    <property type="entry name" value="Clavaminate synthase-like"/>
    <property type="match status" value="1"/>
</dbReference>
<name>A0A2J6QST5_HYAVF</name>
<reference evidence="1 2" key="1">
    <citation type="submission" date="2016-04" db="EMBL/GenBank/DDBJ databases">
        <title>A degradative enzymes factory behind the ericoid mycorrhizal symbiosis.</title>
        <authorList>
            <consortium name="DOE Joint Genome Institute"/>
            <person name="Martino E."/>
            <person name="Morin E."/>
            <person name="Grelet G."/>
            <person name="Kuo A."/>
            <person name="Kohler A."/>
            <person name="Daghino S."/>
            <person name="Barry K."/>
            <person name="Choi C."/>
            <person name="Cichocki N."/>
            <person name="Clum A."/>
            <person name="Copeland A."/>
            <person name="Hainaut M."/>
            <person name="Haridas S."/>
            <person name="Labutti K."/>
            <person name="Lindquist E."/>
            <person name="Lipzen A."/>
            <person name="Khouja H.-R."/>
            <person name="Murat C."/>
            <person name="Ohm R."/>
            <person name="Olson A."/>
            <person name="Spatafora J."/>
            <person name="Veneault-Fourrey C."/>
            <person name="Henrissat B."/>
            <person name="Grigoriev I."/>
            <person name="Martin F."/>
            <person name="Perotto S."/>
        </authorList>
    </citation>
    <scope>NUCLEOTIDE SEQUENCE [LARGE SCALE GENOMIC DNA]</scope>
    <source>
        <strain evidence="1 2">F</strain>
    </source>
</reference>
<dbReference type="PANTHER" id="PTHR30613:SF1">
    <property type="entry name" value="DUF1479 DOMAIN PROTEIN (AFU_ORTHOLOGUE AFUA_5G09280)"/>
    <property type="match status" value="1"/>
</dbReference>
<dbReference type="AlphaFoldDB" id="A0A2J6QST5"/>
<gene>
    <name evidence="1" type="ORF">L207DRAFT_475321</name>
</gene>
<dbReference type="Gene3D" id="2.60.120.330">
    <property type="entry name" value="B-lactam Antibiotic, Isopenicillin N Synthase, Chain"/>
    <property type="match status" value="1"/>
</dbReference>
<dbReference type="InterPro" id="IPR027443">
    <property type="entry name" value="IPNS-like_sf"/>
</dbReference>